<name>A0A3P7LIM6_DIBLA</name>
<feature type="transmembrane region" description="Helical" evidence="1">
    <location>
        <begin position="21"/>
        <end position="42"/>
    </location>
</feature>
<dbReference type="EMBL" id="UYRU01066948">
    <property type="protein sequence ID" value="VDN16745.1"/>
    <property type="molecule type" value="Genomic_DNA"/>
</dbReference>
<dbReference type="Proteomes" id="UP000281553">
    <property type="component" value="Unassembled WGS sequence"/>
</dbReference>
<keyword evidence="1" id="KW-0812">Transmembrane</keyword>
<dbReference type="AlphaFoldDB" id="A0A3P7LIM6"/>
<evidence type="ECO:0000256" key="1">
    <source>
        <dbReference type="SAM" id="Phobius"/>
    </source>
</evidence>
<gene>
    <name evidence="2" type="ORF">DILT_LOCUS12576</name>
</gene>
<evidence type="ECO:0000313" key="2">
    <source>
        <dbReference type="EMBL" id="VDN16745.1"/>
    </source>
</evidence>
<keyword evidence="3" id="KW-1185">Reference proteome</keyword>
<evidence type="ECO:0000313" key="3">
    <source>
        <dbReference type="Proteomes" id="UP000281553"/>
    </source>
</evidence>
<keyword evidence="1" id="KW-0472">Membrane</keyword>
<reference evidence="2 3" key="1">
    <citation type="submission" date="2018-11" db="EMBL/GenBank/DDBJ databases">
        <authorList>
            <consortium name="Pathogen Informatics"/>
        </authorList>
    </citation>
    <scope>NUCLEOTIDE SEQUENCE [LARGE SCALE GENOMIC DNA]</scope>
</reference>
<keyword evidence="1" id="KW-1133">Transmembrane helix</keyword>
<proteinExistence type="predicted"/>
<organism evidence="2 3">
    <name type="scientific">Dibothriocephalus latus</name>
    <name type="common">Fish tapeworm</name>
    <name type="synonym">Diphyllobothrium latum</name>
    <dbReference type="NCBI Taxonomy" id="60516"/>
    <lineage>
        <taxon>Eukaryota</taxon>
        <taxon>Metazoa</taxon>
        <taxon>Spiralia</taxon>
        <taxon>Lophotrochozoa</taxon>
        <taxon>Platyhelminthes</taxon>
        <taxon>Cestoda</taxon>
        <taxon>Eucestoda</taxon>
        <taxon>Diphyllobothriidea</taxon>
        <taxon>Diphyllobothriidae</taxon>
        <taxon>Dibothriocephalus</taxon>
    </lineage>
</organism>
<accession>A0A3P7LIM6</accession>
<protein>
    <submittedName>
        <fullName evidence="2">Uncharacterized protein</fullName>
    </submittedName>
</protein>
<sequence>MVVDCGKHTIRWLQAHTNMRYRFIYLVSLTYLYYLINSILLLTTRLSGPPCHSNNRLRLNRFIKDFRSIAPALMPCIRTYARHIPDTAVALSNLQDAARKLNLRL</sequence>